<accession>A0AAV7TIC6</accession>
<dbReference type="Proteomes" id="UP001066276">
    <property type="component" value="Chromosome 3_2"/>
</dbReference>
<name>A0AAV7TIC6_PLEWA</name>
<dbReference type="EMBL" id="JANPWB010000006">
    <property type="protein sequence ID" value="KAJ1176010.1"/>
    <property type="molecule type" value="Genomic_DNA"/>
</dbReference>
<keyword evidence="2" id="KW-1185">Reference proteome</keyword>
<dbReference type="AlphaFoldDB" id="A0AAV7TIC6"/>
<gene>
    <name evidence="1" type="ORF">NDU88_001294</name>
</gene>
<protein>
    <submittedName>
        <fullName evidence="1">Uncharacterized protein</fullName>
    </submittedName>
</protein>
<evidence type="ECO:0000313" key="1">
    <source>
        <dbReference type="EMBL" id="KAJ1176010.1"/>
    </source>
</evidence>
<reference evidence="1" key="1">
    <citation type="journal article" date="2022" name="bioRxiv">
        <title>Sequencing and chromosome-scale assembly of the giantPleurodeles waltlgenome.</title>
        <authorList>
            <person name="Brown T."/>
            <person name="Elewa A."/>
            <person name="Iarovenko S."/>
            <person name="Subramanian E."/>
            <person name="Araus A.J."/>
            <person name="Petzold A."/>
            <person name="Susuki M."/>
            <person name="Suzuki K.-i.T."/>
            <person name="Hayashi T."/>
            <person name="Toyoda A."/>
            <person name="Oliveira C."/>
            <person name="Osipova E."/>
            <person name="Leigh N.D."/>
            <person name="Simon A."/>
            <person name="Yun M.H."/>
        </authorList>
    </citation>
    <scope>NUCLEOTIDE SEQUENCE</scope>
    <source>
        <strain evidence="1">20211129_DDA</strain>
        <tissue evidence="1">Liver</tissue>
    </source>
</reference>
<proteinExistence type="predicted"/>
<comment type="caution">
    <text evidence="1">The sequence shown here is derived from an EMBL/GenBank/DDBJ whole genome shotgun (WGS) entry which is preliminary data.</text>
</comment>
<sequence length="102" mass="11595">MIDLHELVSEAVNKGKDVWCVDPNVDLHSIYIKRQGEGGFDERQLDEAVDGRHRSLQGEESEEELEISEYKPCTCRDRVLDLEFSKEDKVARIKGLGFSSLG</sequence>
<organism evidence="1 2">
    <name type="scientific">Pleurodeles waltl</name>
    <name type="common">Iberian ribbed newt</name>
    <dbReference type="NCBI Taxonomy" id="8319"/>
    <lineage>
        <taxon>Eukaryota</taxon>
        <taxon>Metazoa</taxon>
        <taxon>Chordata</taxon>
        <taxon>Craniata</taxon>
        <taxon>Vertebrata</taxon>
        <taxon>Euteleostomi</taxon>
        <taxon>Amphibia</taxon>
        <taxon>Batrachia</taxon>
        <taxon>Caudata</taxon>
        <taxon>Salamandroidea</taxon>
        <taxon>Salamandridae</taxon>
        <taxon>Pleurodelinae</taxon>
        <taxon>Pleurodeles</taxon>
    </lineage>
</organism>
<evidence type="ECO:0000313" key="2">
    <source>
        <dbReference type="Proteomes" id="UP001066276"/>
    </source>
</evidence>